<dbReference type="SUPFAM" id="SSF46600">
    <property type="entry name" value="C-terminal UvrC-binding domain of UvrB"/>
    <property type="match status" value="1"/>
</dbReference>
<dbReference type="InterPro" id="IPR047296">
    <property type="entry name" value="GIY-YIG_UvrC_Cho"/>
</dbReference>
<evidence type="ECO:0000313" key="4">
    <source>
        <dbReference type="EMBL" id="OHA22879.1"/>
    </source>
</evidence>
<dbReference type="Gene3D" id="3.40.1440.10">
    <property type="entry name" value="GIY-YIG endonuclease"/>
    <property type="match status" value="1"/>
</dbReference>
<dbReference type="InterPro" id="IPR000305">
    <property type="entry name" value="GIY-YIG_endonuc"/>
</dbReference>
<dbReference type="PANTHER" id="PTHR30562">
    <property type="entry name" value="UVRC/OXIDOREDUCTASE"/>
    <property type="match status" value="1"/>
</dbReference>
<dbReference type="EMBL" id="MHRJ01000019">
    <property type="protein sequence ID" value="OHA22879.1"/>
    <property type="molecule type" value="Genomic_DNA"/>
</dbReference>
<proteinExistence type="predicted"/>
<dbReference type="Proteomes" id="UP000176493">
    <property type="component" value="Unassembled WGS sequence"/>
</dbReference>
<dbReference type="PROSITE" id="PS50165">
    <property type="entry name" value="UVRC"/>
    <property type="match status" value="1"/>
</dbReference>
<dbReference type="InterPro" id="IPR001162">
    <property type="entry name" value="UvrC_RNase_H_dom"/>
</dbReference>
<dbReference type="PROSITE" id="PS50164">
    <property type="entry name" value="GIY_YIG"/>
    <property type="match status" value="1"/>
</dbReference>
<dbReference type="Pfam" id="PF02151">
    <property type="entry name" value="UVR"/>
    <property type="match status" value="1"/>
</dbReference>
<dbReference type="PANTHER" id="PTHR30562:SF1">
    <property type="entry name" value="UVRABC SYSTEM PROTEIN C"/>
    <property type="match status" value="1"/>
</dbReference>
<name>A0A1G2MI80_9BACT</name>
<dbReference type="InterPro" id="IPR050066">
    <property type="entry name" value="UvrABC_protein_C"/>
</dbReference>
<dbReference type="InterPro" id="IPR038476">
    <property type="entry name" value="UvrC_RNase_H_dom_sf"/>
</dbReference>
<organism evidence="4 5">
    <name type="scientific">Candidatus Taylorbacteria bacterium RIFCSPHIGHO2_02_49_25</name>
    <dbReference type="NCBI Taxonomy" id="1802305"/>
    <lineage>
        <taxon>Bacteria</taxon>
        <taxon>Candidatus Tayloriibacteriota</taxon>
    </lineage>
</organism>
<dbReference type="AlphaFoldDB" id="A0A1G2MI80"/>
<dbReference type="Gene3D" id="3.30.420.340">
    <property type="entry name" value="UvrC, RNAse H endonuclease domain"/>
    <property type="match status" value="1"/>
</dbReference>
<dbReference type="GO" id="GO:0009381">
    <property type="term" value="F:excinuclease ABC activity"/>
    <property type="evidence" value="ECO:0007669"/>
    <property type="project" value="InterPro"/>
</dbReference>
<dbReference type="SUPFAM" id="SSF82771">
    <property type="entry name" value="GIY-YIG endonuclease"/>
    <property type="match status" value="1"/>
</dbReference>
<dbReference type="InterPro" id="IPR036876">
    <property type="entry name" value="UVR_dom_sf"/>
</dbReference>
<accession>A0A1G2MI80</accession>
<gene>
    <name evidence="4" type="ORF">A2W52_03130</name>
</gene>
<reference evidence="4 5" key="1">
    <citation type="journal article" date="2016" name="Nat. Commun.">
        <title>Thousands of microbial genomes shed light on interconnected biogeochemical processes in an aquifer system.</title>
        <authorList>
            <person name="Anantharaman K."/>
            <person name="Brown C.T."/>
            <person name="Hug L.A."/>
            <person name="Sharon I."/>
            <person name="Castelle C.J."/>
            <person name="Probst A.J."/>
            <person name="Thomas B.C."/>
            <person name="Singh A."/>
            <person name="Wilkins M.J."/>
            <person name="Karaoz U."/>
            <person name="Brodie E.L."/>
            <person name="Williams K.H."/>
            <person name="Hubbard S.S."/>
            <person name="Banfield J.F."/>
        </authorList>
    </citation>
    <scope>NUCLEOTIDE SEQUENCE [LARGE SCALE GENOMIC DNA]</scope>
</reference>
<feature type="domain" description="UVR" evidence="1">
    <location>
        <begin position="236"/>
        <end position="271"/>
    </location>
</feature>
<dbReference type="InterPro" id="IPR001943">
    <property type="entry name" value="UVR_dom"/>
</dbReference>
<comment type="caution">
    <text evidence="4">The sequence shown here is derived from an EMBL/GenBank/DDBJ whole genome shotgun (WGS) entry which is preliminary data.</text>
</comment>
<dbReference type="Pfam" id="PF08459">
    <property type="entry name" value="UvrC_RNaseH_dom"/>
    <property type="match status" value="1"/>
</dbReference>
<evidence type="ECO:0000259" key="2">
    <source>
        <dbReference type="PROSITE" id="PS50164"/>
    </source>
</evidence>
<dbReference type="InterPro" id="IPR035901">
    <property type="entry name" value="GIY-YIG_endonuc_sf"/>
</dbReference>
<evidence type="ECO:0000259" key="1">
    <source>
        <dbReference type="PROSITE" id="PS50151"/>
    </source>
</evidence>
<sequence>MFRLLTRKWYFESMKSQDVQKYMLPDAPGVYFFMLRKKILYIGKAASLRLRVRSYFNKDVADARGPWVASMVAKANRLSFKRTGSILEALLLEAELIKKHSPPYNSDGKDDKSYNCVVITDEPFPRVLVARRRELDSGLKANSYKLKAIYGPFPHDSQLRTAMKIIRKIFPFRDGKCVPCQFQRDSASNLRPSAGCRPCFNRQLGLCPGVCTGDISEKEYARTVRNLRLFLKGRRSRLLKLLLKEMNAAAKREEFEKAGELKRQLLSLRHIQDVALIQRDIASALVSRFSRIEAYDISHFGGKNVVGAMTVVEGGVAQKSEYRLFKIRGEKRAHEVKGLMELLRRRWGHPEWRSPDLVVVDGNDVQRKAAQNALYALNVSIPIVAVVKDEKHRPRELLGDSSVCSKYRDEILLANSEAHRFSLKFQRNQRRMSIF</sequence>
<protein>
    <recommendedName>
        <fullName evidence="6">Excinuclease ABC subunit C</fullName>
    </recommendedName>
</protein>
<feature type="domain" description="GIY-YIG" evidence="2">
    <location>
        <begin position="26"/>
        <end position="106"/>
    </location>
</feature>
<dbReference type="SMART" id="SM00465">
    <property type="entry name" value="GIYc"/>
    <property type="match status" value="1"/>
</dbReference>
<dbReference type="GO" id="GO:0006289">
    <property type="term" value="P:nucleotide-excision repair"/>
    <property type="evidence" value="ECO:0007669"/>
    <property type="project" value="InterPro"/>
</dbReference>
<evidence type="ECO:0000313" key="5">
    <source>
        <dbReference type="Proteomes" id="UP000176493"/>
    </source>
</evidence>
<evidence type="ECO:0000259" key="3">
    <source>
        <dbReference type="PROSITE" id="PS50165"/>
    </source>
</evidence>
<dbReference type="GO" id="GO:0009380">
    <property type="term" value="C:excinuclease repair complex"/>
    <property type="evidence" value="ECO:0007669"/>
    <property type="project" value="TreeGrafter"/>
</dbReference>
<dbReference type="CDD" id="cd10434">
    <property type="entry name" value="GIY-YIG_UvrC_Cho"/>
    <property type="match status" value="1"/>
</dbReference>
<feature type="domain" description="UvrC family homology region profile" evidence="3">
    <location>
        <begin position="232"/>
        <end position="374"/>
    </location>
</feature>
<evidence type="ECO:0008006" key="6">
    <source>
        <dbReference type="Google" id="ProtNLM"/>
    </source>
</evidence>
<dbReference type="PROSITE" id="PS50151">
    <property type="entry name" value="UVR"/>
    <property type="match status" value="1"/>
</dbReference>